<accession>A0A5A7MRI2</accession>
<dbReference type="UniPathway" id="UPA00078">
    <property type="reaction ID" value="UER00161"/>
</dbReference>
<dbReference type="GO" id="GO:0005524">
    <property type="term" value="F:ATP binding"/>
    <property type="evidence" value="ECO:0007669"/>
    <property type="project" value="UniProtKB-UniRule"/>
</dbReference>
<dbReference type="Proteomes" id="UP000322084">
    <property type="component" value="Unassembled WGS sequence"/>
</dbReference>
<dbReference type="EMBL" id="BKCL01000003">
    <property type="protein sequence ID" value="GEQ97605.1"/>
    <property type="molecule type" value="Genomic_DNA"/>
</dbReference>
<reference evidence="5 6" key="1">
    <citation type="submission" date="2019-09" db="EMBL/GenBank/DDBJ databases">
        <title>NBRP : Genome information of microbial organism related human and environment.</title>
        <authorList>
            <person name="Hattori M."/>
            <person name="Oshima K."/>
            <person name="Inaba H."/>
            <person name="Suda W."/>
            <person name="Sakamoto M."/>
            <person name="Iino T."/>
            <person name="Kitahara M."/>
            <person name="Oshida Y."/>
            <person name="Iida T."/>
            <person name="Kudo T."/>
            <person name="Itoh T."/>
            <person name="Ohkuma M."/>
        </authorList>
    </citation>
    <scope>NUCLEOTIDE SEQUENCE [LARGE SCALE GENOMIC DNA]</scope>
    <source>
        <strain evidence="3 5">Hi-2</strain>
        <strain evidence="4 6">Mie-1</strain>
    </source>
</reference>
<evidence type="ECO:0000313" key="5">
    <source>
        <dbReference type="Proteomes" id="UP000322084"/>
    </source>
</evidence>
<keyword evidence="2" id="KW-0547">Nucleotide-binding</keyword>
<keyword evidence="2" id="KW-0460">Magnesium</keyword>
<dbReference type="AlphaFoldDB" id="A0A5A7N2L6"/>
<keyword evidence="2" id="KW-0436">Ligase</keyword>
<keyword evidence="1 2" id="KW-0093">Biotin biosynthesis</keyword>
<accession>A0A5A7N2L6</accession>
<evidence type="ECO:0000256" key="2">
    <source>
        <dbReference type="HAMAP-Rule" id="MF_00336"/>
    </source>
</evidence>
<keyword evidence="6" id="KW-1185">Reference proteome</keyword>
<feature type="binding site" evidence="2">
    <location>
        <begin position="12"/>
        <end position="17"/>
    </location>
    <ligand>
        <name>ATP</name>
        <dbReference type="ChEBI" id="CHEBI:30616"/>
    </ligand>
</feature>
<dbReference type="CDD" id="cd03109">
    <property type="entry name" value="DTBS"/>
    <property type="match status" value="1"/>
</dbReference>
<dbReference type="SUPFAM" id="SSF52540">
    <property type="entry name" value="P-loop containing nucleoside triphosphate hydrolases"/>
    <property type="match status" value="1"/>
</dbReference>
<dbReference type="Gene3D" id="3.40.50.300">
    <property type="entry name" value="P-loop containing nucleotide triphosphate hydrolases"/>
    <property type="match status" value="1"/>
</dbReference>
<comment type="similarity">
    <text evidence="2">Belongs to the dethiobiotin synthetase family.</text>
</comment>
<protein>
    <recommendedName>
        <fullName evidence="2">ATP-dependent dethiobiotin synthetase BioD</fullName>
        <ecNumber evidence="2">6.3.3.3</ecNumber>
    </recommendedName>
    <alternativeName>
        <fullName evidence="2">DTB synthetase</fullName>
        <shortName evidence="2">DTBS</shortName>
    </alternativeName>
    <alternativeName>
        <fullName evidence="2">Dethiobiotin synthase</fullName>
    </alternativeName>
</protein>
<feature type="binding site" evidence="2">
    <location>
        <begin position="113"/>
        <end position="116"/>
    </location>
    <ligand>
        <name>ATP</name>
        <dbReference type="ChEBI" id="CHEBI:30616"/>
    </ligand>
</feature>
<comment type="catalytic activity">
    <reaction evidence="2">
        <text>(7R,8S)-7,8-diammoniononanoate + CO2 + ATP = (4R,5S)-dethiobiotin + ADP + phosphate + 3 H(+)</text>
        <dbReference type="Rhea" id="RHEA:15805"/>
        <dbReference type="ChEBI" id="CHEBI:15378"/>
        <dbReference type="ChEBI" id="CHEBI:16526"/>
        <dbReference type="ChEBI" id="CHEBI:30616"/>
        <dbReference type="ChEBI" id="CHEBI:43474"/>
        <dbReference type="ChEBI" id="CHEBI:149469"/>
        <dbReference type="ChEBI" id="CHEBI:149473"/>
        <dbReference type="ChEBI" id="CHEBI:456216"/>
        <dbReference type="EC" id="6.3.3.3"/>
    </reaction>
</comment>
<dbReference type="PIRSF" id="PIRSF006755">
    <property type="entry name" value="DTB_synth"/>
    <property type="match status" value="1"/>
</dbReference>
<comment type="caution">
    <text evidence="2">Lacks conserved residue(s) required for the propagation of feature annotation.</text>
</comment>
<feature type="binding site" evidence="2">
    <location>
        <begin position="201"/>
        <end position="203"/>
    </location>
    <ligand>
        <name>ATP</name>
        <dbReference type="ChEBI" id="CHEBI:30616"/>
    </ligand>
</feature>
<dbReference type="Proteomes" id="UP000325187">
    <property type="component" value="Unassembled WGS sequence"/>
</dbReference>
<keyword evidence="2" id="KW-0067">ATP-binding</keyword>
<comment type="subcellular location">
    <subcellularLocation>
        <location evidence="2">Cytoplasm</location>
    </subcellularLocation>
</comment>
<dbReference type="PANTHER" id="PTHR43210:SF5">
    <property type="entry name" value="DETHIOBIOTIN SYNTHETASE"/>
    <property type="match status" value="1"/>
</dbReference>
<dbReference type="InterPro" id="IPR027417">
    <property type="entry name" value="P-loop_NTPase"/>
</dbReference>
<dbReference type="RefSeq" id="WP_150000051.1">
    <property type="nucleotide sequence ID" value="NZ_BKCL01000003.1"/>
</dbReference>
<gene>
    <name evidence="2 4" type="primary">bioD</name>
    <name evidence="3" type="ORF">JCM17844_12420</name>
    <name evidence="4" type="ORF">JCM17845_25480</name>
</gene>
<dbReference type="EC" id="6.3.3.3" evidence="2"/>
<feature type="binding site" evidence="2">
    <location>
        <position position="51"/>
    </location>
    <ligand>
        <name>ATP</name>
        <dbReference type="ChEBI" id="CHEBI:30616"/>
    </ligand>
</feature>
<evidence type="ECO:0000313" key="4">
    <source>
        <dbReference type="EMBL" id="GER01925.1"/>
    </source>
</evidence>
<evidence type="ECO:0000313" key="6">
    <source>
        <dbReference type="Proteomes" id="UP000325187"/>
    </source>
</evidence>
<comment type="caution">
    <text evidence="4">The sequence shown here is derived from an EMBL/GenBank/DDBJ whole genome shotgun (WGS) entry which is preliminary data.</text>
</comment>
<feature type="binding site" evidence="2">
    <location>
        <position position="41"/>
    </location>
    <ligand>
        <name>substrate</name>
    </ligand>
</feature>
<feature type="binding site" evidence="2">
    <location>
        <position position="16"/>
    </location>
    <ligand>
        <name>Mg(2+)</name>
        <dbReference type="ChEBI" id="CHEBI:18420"/>
    </ligand>
</feature>
<comment type="subunit">
    <text evidence="2">Homodimer.</text>
</comment>
<feature type="binding site" evidence="2">
    <location>
        <position position="51"/>
    </location>
    <ligand>
        <name>Mg(2+)</name>
        <dbReference type="ChEBI" id="CHEBI:18420"/>
    </ligand>
</feature>
<evidence type="ECO:0000313" key="3">
    <source>
        <dbReference type="EMBL" id="GEQ97605.1"/>
    </source>
</evidence>
<dbReference type="GO" id="GO:0005829">
    <property type="term" value="C:cytosol"/>
    <property type="evidence" value="ECO:0007669"/>
    <property type="project" value="TreeGrafter"/>
</dbReference>
<comment type="function">
    <text evidence="2">Catalyzes a mechanistically unusual reaction, the ATP-dependent insertion of CO2 between the N7 and N8 nitrogen atoms of 7,8-diaminopelargonic acid (DAPA, also called 7,8-diammoniononanoate) to form a ureido ring.</text>
</comment>
<dbReference type="EMBL" id="BKCM01000014">
    <property type="protein sequence ID" value="GER01925.1"/>
    <property type="molecule type" value="Genomic_DNA"/>
</dbReference>
<dbReference type="InterPro" id="IPR004472">
    <property type="entry name" value="DTB_synth_BioD"/>
</dbReference>
<feature type="binding site" evidence="2">
    <location>
        <begin position="173"/>
        <end position="174"/>
    </location>
    <ligand>
        <name>ATP</name>
        <dbReference type="ChEBI" id="CHEBI:30616"/>
    </ligand>
</feature>
<comment type="pathway">
    <text evidence="2">Cofactor biosynthesis; biotin biosynthesis; biotin from 7,8-diaminononanoate: step 1/2.</text>
</comment>
<proteinExistence type="inferred from homology"/>
<dbReference type="Pfam" id="PF13500">
    <property type="entry name" value="AAA_26"/>
    <property type="match status" value="1"/>
</dbReference>
<sequence>MTGLFITGTGTGIGKTVVTATLAHQLRHAGQKVTALKPIISGYDPADKDSDTAILLDAQGLPPDQAHRISPWRYQAPLAPPMAAAKEGRTIDLPALNTFCRTQIEAPGPTLIEGVGGAFVPLHGRYLVADWMADLACPCILVVGSYLGTISHSLATIEALHARGLYSHAVIISQSLDEPVPLLETQAALQALVPCPVLTLPRLHGPHPYQNAPDLLAGLNLPGKS</sequence>
<dbReference type="HAMAP" id="MF_00336">
    <property type="entry name" value="BioD"/>
    <property type="match status" value="1"/>
</dbReference>
<feature type="binding site" evidence="2">
    <location>
        <position position="113"/>
    </location>
    <ligand>
        <name>Mg(2+)</name>
        <dbReference type="ChEBI" id="CHEBI:18420"/>
    </ligand>
</feature>
<dbReference type="GO" id="GO:0009102">
    <property type="term" value="P:biotin biosynthetic process"/>
    <property type="evidence" value="ECO:0007669"/>
    <property type="project" value="UniProtKB-UniRule"/>
</dbReference>
<comment type="cofactor">
    <cofactor evidence="2">
        <name>Mg(2+)</name>
        <dbReference type="ChEBI" id="CHEBI:18420"/>
    </cofactor>
</comment>
<evidence type="ECO:0000256" key="1">
    <source>
        <dbReference type="ARBA" id="ARBA00022756"/>
    </source>
</evidence>
<keyword evidence="2" id="KW-0479">Metal-binding</keyword>
<dbReference type="NCBIfam" id="TIGR00347">
    <property type="entry name" value="bioD"/>
    <property type="match status" value="1"/>
</dbReference>
<keyword evidence="2" id="KW-0963">Cytoplasm</keyword>
<dbReference type="GO" id="GO:0004141">
    <property type="term" value="F:dethiobiotin synthase activity"/>
    <property type="evidence" value="ECO:0007669"/>
    <property type="project" value="UniProtKB-UniRule"/>
</dbReference>
<dbReference type="PANTHER" id="PTHR43210">
    <property type="entry name" value="DETHIOBIOTIN SYNTHETASE"/>
    <property type="match status" value="1"/>
</dbReference>
<organism evidence="4 6">
    <name type="scientific">Iodidimonas gelatinilytica</name>
    <dbReference type="NCBI Taxonomy" id="1236966"/>
    <lineage>
        <taxon>Bacteria</taxon>
        <taxon>Pseudomonadati</taxon>
        <taxon>Pseudomonadota</taxon>
        <taxon>Alphaproteobacteria</taxon>
        <taxon>Iodidimonadales</taxon>
        <taxon>Iodidimonadaceae</taxon>
        <taxon>Iodidimonas</taxon>
    </lineage>
</organism>
<feature type="active site" evidence="2">
    <location>
        <position position="37"/>
    </location>
</feature>
<name>A0A5A7N2L6_9PROT</name>
<dbReference type="GO" id="GO:0000287">
    <property type="term" value="F:magnesium ion binding"/>
    <property type="evidence" value="ECO:0007669"/>
    <property type="project" value="UniProtKB-UniRule"/>
</dbReference>